<protein>
    <recommendedName>
        <fullName evidence="2">Rho termination factor-like N-terminal domain-containing protein</fullName>
    </recommendedName>
</protein>
<keyword evidence="5" id="KW-1185">Reference proteome</keyword>
<evidence type="ECO:0000313" key="4">
    <source>
        <dbReference type="EnsemblPlants" id="KRH67389"/>
    </source>
</evidence>
<reference evidence="3" key="3">
    <citation type="submission" date="2018-07" db="EMBL/GenBank/DDBJ databases">
        <title>WGS assembly of Glycine max.</title>
        <authorList>
            <person name="Schmutz J."/>
            <person name="Cannon S."/>
            <person name="Schlueter J."/>
            <person name="Ma J."/>
            <person name="Mitros T."/>
            <person name="Nelson W."/>
            <person name="Hyten D."/>
            <person name="Song Q."/>
            <person name="Thelen J."/>
            <person name="Cheng J."/>
            <person name="Xu D."/>
            <person name="Hellsten U."/>
            <person name="May G."/>
            <person name="Yu Y."/>
            <person name="Sakurai T."/>
            <person name="Umezawa T."/>
            <person name="Bhattacharyya M."/>
            <person name="Sandhu D."/>
            <person name="Valliyodan B."/>
            <person name="Lindquist E."/>
            <person name="Peto M."/>
            <person name="Grant D."/>
            <person name="Shu S."/>
            <person name="Goodstein D."/>
            <person name="Barry K."/>
            <person name="Futrell-Griggs M."/>
            <person name="Abernathy B."/>
            <person name="Du J."/>
            <person name="Tian Z."/>
            <person name="Zhu L."/>
            <person name="Gill N."/>
            <person name="Joshi T."/>
            <person name="Libault M."/>
            <person name="Sethuraman A."/>
            <person name="Zhang X."/>
            <person name="Shinozaki K."/>
            <person name="Nguyen H."/>
            <person name="Wing R."/>
            <person name="Cregan P."/>
            <person name="Specht J."/>
            <person name="Grimwood J."/>
            <person name="Rokhsar D."/>
            <person name="Stacey G."/>
            <person name="Shoemaker R."/>
            <person name="Jackson S."/>
        </authorList>
    </citation>
    <scope>NUCLEOTIDE SEQUENCE</scope>
    <source>
        <tissue evidence="3">Callus</tissue>
    </source>
</reference>
<dbReference type="GO" id="GO:0003729">
    <property type="term" value="F:mRNA binding"/>
    <property type="evidence" value="ECO:0000318"/>
    <property type="project" value="GO_Central"/>
</dbReference>
<evidence type="ECO:0000313" key="3">
    <source>
        <dbReference type="EMBL" id="KRH67389.1"/>
    </source>
</evidence>
<dbReference type="PANTHER" id="PTHR34449">
    <property type="entry name" value="RHO TERMINATION FACTOR"/>
    <property type="match status" value="1"/>
</dbReference>
<dbReference type="OrthoDB" id="652255at2759"/>
<feature type="compositionally biased region" description="Polar residues" evidence="1">
    <location>
        <begin position="201"/>
        <end position="227"/>
    </location>
</feature>
<feature type="domain" description="Rho termination factor-like N-terminal" evidence="2">
    <location>
        <begin position="320"/>
        <end position="356"/>
    </location>
</feature>
<dbReference type="GO" id="GO:0009507">
    <property type="term" value="C:chloroplast"/>
    <property type="evidence" value="ECO:0000318"/>
    <property type="project" value="GO_Central"/>
</dbReference>
<dbReference type="SMR" id="K7KFF2"/>
<dbReference type="EnsemblPlants" id="KRH67389">
    <property type="protein sequence ID" value="KRH67389"/>
    <property type="gene ID" value="GLYMA_03G163800"/>
</dbReference>
<organism evidence="4">
    <name type="scientific">Glycine max</name>
    <name type="common">Soybean</name>
    <name type="synonym">Glycine hispida</name>
    <dbReference type="NCBI Taxonomy" id="3847"/>
    <lineage>
        <taxon>Eukaryota</taxon>
        <taxon>Viridiplantae</taxon>
        <taxon>Streptophyta</taxon>
        <taxon>Embryophyta</taxon>
        <taxon>Tracheophyta</taxon>
        <taxon>Spermatophyta</taxon>
        <taxon>Magnoliopsida</taxon>
        <taxon>eudicotyledons</taxon>
        <taxon>Gunneridae</taxon>
        <taxon>Pentapetalae</taxon>
        <taxon>rosids</taxon>
        <taxon>fabids</taxon>
        <taxon>Fabales</taxon>
        <taxon>Fabaceae</taxon>
        <taxon>Papilionoideae</taxon>
        <taxon>50 kb inversion clade</taxon>
        <taxon>NPAAA clade</taxon>
        <taxon>indigoferoid/millettioid clade</taxon>
        <taxon>Phaseoleae</taxon>
        <taxon>Glycine</taxon>
        <taxon>Glycine subgen. Soja</taxon>
    </lineage>
</organism>
<dbReference type="EMBL" id="CM000836">
    <property type="protein sequence ID" value="KRH67389.1"/>
    <property type="molecule type" value="Genomic_DNA"/>
</dbReference>
<dbReference type="Proteomes" id="UP000008827">
    <property type="component" value="Chromosome 3"/>
</dbReference>
<dbReference type="Gramene" id="KRH67389">
    <property type="protein sequence ID" value="KRH67389"/>
    <property type="gene ID" value="GLYMA_03G163800"/>
</dbReference>
<name>K7KFF2_SOYBN</name>
<reference evidence="4" key="2">
    <citation type="submission" date="2018-02" db="UniProtKB">
        <authorList>
            <consortium name="EnsemblPlants"/>
        </authorList>
    </citation>
    <scope>IDENTIFICATION</scope>
    <source>
        <strain evidence="4">Williams 82</strain>
    </source>
</reference>
<evidence type="ECO:0000313" key="5">
    <source>
        <dbReference type="Proteomes" id="UP000008827"/>
    </source>
</evidence>
<sequence>MLQAMHLMMANTYNVAVAEGRFLPCLGVSGRTASVFSCSSQGYHRIHSHVTIRGLKCSSRGACASFVCEARRNPESFSRQNKHGFSRSRKWLNVDRDSFENIEKDMLSLKNGSLVSHSSTLKNHANANAAPRPKEKEIITLFKKVQARLRERATTIKEIKKNGSVNSLLKLLRKHSVEQVKRSSGVNRGENDSLDWLQDCGQDNESQSTKFPDLNGTPNNESQETNISLVIRPPSNFQRRSSFFRLNPLSNVVTEKDQDQIGIKLDPEPEHDSELELDPKDKPLFPEVGIAISHDDDYLDSEQIYNDEHGEDQQVEQHEDLSTMKLSELMALAKSRGLKGFSIMKKSELMELLTGS</sequence>
<dbReference type="AlphaFoldDB" id="K7KFF2"/>
<dbReference type="FunCoup" id="K7KFF2">
    <property type="interactions" value="3080"/>
</dbReference>
<dbReference type="SMART" id="SM00959">
    <property type="entry name" value="Rho_N"/>
    <property type="match status" value="1"/>
</dbReference>
<proteinExistence type="predicted"/>
<dbReference type="InterPro" id="IPR011112">
    <property type="entry name" value="Rho-like_N"/>
</dbReference>
<dbReference type="GO" id="GO:0006353">
    <property type="term" value="P:DNA-templated transcription termination"/>
    <property type="evidence" value="ECO:0007669"/>
    <property type="project" value="InterPro"/>
</dbReference>
<accession>K7KFF2</accession>
<dbReference type="PaxDb" id="3847-GLYMA03G32060.2"/>
<feature type="region of interest" description="Disordered" evidence="1">
    <location>
        <begin position="179"/>
        <end position="227"/>
    </location>
</feature>
<dbReference type="eggNOG" id="ENOG502QQ4E">
    <property type="taxonomic scope" value="Eukaryota"/>
</dbReference>
<dbReference type="PANTHER" id="PTHR34449:SF5">
    <property type="entry name" value="ATP BINDING _ ATPASE"/>
    <property type="match status" value="1"/>
</dbReference>
<gene>
    <name evidence="3" type="ORF">GLYMA_03G163800</name>
</gene>
<dbReference type="STRING" id="3847.K7KFF2"/>
<dbReference type="GO" id="GO:0019843">
    <property type="term" value="F:rRNA binding"/>
    <property type="evidence" value="ECO:0000318"/>
    <property type="project" value="GO_Central"/>
</dbReference>
<dbReference type="GO" id="GO:1901259">
    <property type="term" value="P:chloroplast rRNA processing"/>
    <property type="evidence" value="ECO:0000318"/>
    <property type="project" value="GO_Central"/>
</dbReference>
<dbReference type="GO" id="GO:0010239">
    <property type="term" value="P:chloroplast mRNA processing"/>
    <property type="evidence" value="ECO:0000318"/>
    <property type="project" value="GO_Central"/>
</dbReference>
<dbReference type="Pfam" id="PF07498">
    <property type="entry name" value="Rho_N"/>
    <property type="match status" value="1"/>
</dbReference>
<dbReference type="HOGENOM" id="CLU_062947_0_0_1"/>
<reference evidence="3 4" key="1">
    <citation type="journal article" date="2010" name="Nature">
        <title>Genome sequence of the palaeopolyploid soybean.</title>
        <authorList>
            <person name="Schmutz J."/>
            <person name="Cannon S.B."/>
            <person name="Schlueter J."/>
            <person name="Ma J."/>
            <person name="Mitros T."/>
            <person name="Nelson W."/>
            <person name="Hyten D.L."/>
            <person name="Song Q."/>
            <person name="Thelen J.J."/>
            <person name="Cheng J."/>
            <person name="Xu D."/>
            <person name="Hellsten U."/>
            <person name="May G.D."/>
            <person name="Yu Y."/>
            <person name="Sakurai T."/>
            <person name="Umezawa T."/>
            <person name="Bhattacharyya M.K."/>
            <person name="Sandhu D."/>
            <person name="Valliyodan B."/>
            <person name="Lindquist E."/>
            <person name="Peto M."/>
            <person name="Grant D."/>
            <person name="Shu S."/>
            <person name="Goodstein D."/>
            <person name="Barry K."/>
            <person name="Futrell-Griggs M."/>
            <person name="Abernathy B."/>
            <person name="Du J."/>
            <person name="Tian Z."/>
            <person name="Zhu L."/>
            <person name="Gill N."/>
            <person name="Joshi T."/>
            <person name="Libault M."/>
            <person name="Sethuraman A."/>
            <person name="Zhang X.-C."/>
            <person name="Shinozaki K."/>
            <person name="Nguyen H.T."/>
            <person name="Wing R.A."/>
            <person name="Cregan P."/>
            <person name="Specht J."/>
            <person name="Grimwood J."/>
            <person name="Rokhsar D."/>
            <person name="Stacey G."/>
            <person name="Shoemaker R.C."/>
            <person name="Jackson S.A."/>
        </authorList>
    </citation>
    <scope>NUCLEOTIDE SEQUENCE [LARGE SCALE GENOMIC DNA]</scope>
    <source>
        <strain evidence="4">cv. Williams 82</strain>
        <tissue evidence="3">Callus</tissue>
    </source>
</reference>
<evidence type="ECO:0000256" key="1">
    <source>
        <dbReference type="SAM" id="MobiDB-lite"/>
    </source>
</evidence>
<dbReference type="OMA" id="FNYVSGY"/>
<dbReference type="InParanoid" id="K7KFF2"/>
<evidence type="ECO:0000259" key="2">
    <source>
        <dbReference type="SMART" id="SM00959"/>
    </source>
</evidence>